<reference evidence="2" key="1">
    <citation type="submission" date="2018-10" db="EMBL/GenBank/DDBJ databases">
        <title>Hidden diversity of soil giant viruses.</title>
        <authorList>
            <person name="Schulz F."/>
            <person name="Alteio L."/>
            <person name="Goudeau D."/>
            <person name="Ryan E.M."/>
            <person name="Malmstrom R.R."/>
            <person name="Blanchard J."/>
            <person name="Woyke T."/>
        </authorList>
    </citation>
    <scope>NUCLEOTIDE SEQUENCE</scope>
    <source>
        <strain evidence="2">SYV1</strain>
    </source>
</reference>
<feature type="transmembrane region" description="Helical" evidence="1">
    <location>
        <begin position="83"/>
        <end position="106"/>
    </location>
</feature>
<keyword evidence="1" id="KW-1133">Transmembrane helix</keyword>
<dbReference type="EMBL" id="MK072531">
    <property type="protein sequence ID" value="AYV87109.1"/>
    <property type="molecule type" value="Genomic_DNA"/>
</dbReference>
<accession>A0A3G5AM65</accession>
<evidence type="ECO:0000313" key="2">
    <source>
        <dbReference type="EMBL" id="AYV87109.1"/>
    </source>
</evidence>
<gene>
    <name evidence="2" type="ORF">Sylvanvirus25_11</name>
</gene>
<sequence>MAVEVTFLAIFSVFVVILSSFPLAIADLVYATKYYGADSLCNDATTGITPDNWLMVHGIVTICIVGALIVCIFCLICSDNIDFDIMIVVFIAYAISGLFDVAWNIIGAVMLWRDNLDCQPNDLKNYLYASVIIKLVFLMINMCRSLFKERVRD</sequence>
<feature type="transmembrane region" description="Helical" evidence="1">
    <location>
        <begin position="54"/>
        <end position="76"/>
    </location>
</feature>
<feature type="transmembrane region" description="Helical" evidence="1">
    <location>
        <begin position="126"/>
        <end position="147"/>
    </location>
</feature>
<keyword evidence="1" id="KW-0472">Membrane</keyword>
<evidence type="ECO:0000256" key="1">
    <source>
        <dbReference type="SAM" id="Phobius"/>
    </source>
</evidence>
<keyword evidence="1" id="KW-0812">Transmembrane</keyword>
<name>A0A3G5AM65_9VIRU</name>
<organism evidence="2">
    <name type="scientific">Sylvanvirus sp</name>
    <dbReference type="NCBI Taxonomy" id="2487774"/>
    <lineage>
        <taxon>Viruses</taxon>
    </lineage>
</organism>
<protein>
    <submittedName>
        <fullName evidence="2">Uncharacterized protein</fullName>
    </submittedName>
</protein>
<proteinExistence type="predicted"/>